<dbReference type="EMBL" id="CAEX01000235">
    <property type="protein sequence ID" value="CCD18026.1"/>
    <property type="molecule type" value="Genomic_DNA"/>
</dbReference>
<protein>
    <submittedName>
        <fullName evidence="1">Uncharacterized protein</fullName>
    </submittedName>
</protein>
<evidence type="ECO:0000313" key="1">
    <source>
        <dbReference type="EMBL" id="CCD18026.1"/>
    </source>
</evidence>
<proteinExistence type="predicted"/>
<evidence type="ECO:0000313" key="2">
    <source>
        <dbReference type="Proteomes" id="UP000009027"/>
    </source>
</evidence>
<organism evidence="1 2">
    <name type="scientific">Trypanosoma vivax (strain Y486)</name>
    <dbReference type="NCBI Taxonomy" id="1055687"/>
    <lineage>
        <taxon>Eukaryota</taxon>
        <taxon>Discoba</taxon>
        <taxon>Euglenozoa</taxon>
        <taxon>Kinetoplastea</taxon>
        <taxon>Metakinetoplastina</taxon>
        <taxon>Trypanosomatida</taxon>
        <taxon>Trypanosomatidae</taxon>
        <taxon>Trypanosoma</taxon>
        <taxon>Duttonella</taxon>
    </lineage>
</organism>
<reference evidence="1 2" key="1">
    <citation type="journal article" date="2012" name="Proc. Natl. Acad. Sci. U.S.A.">
        <title>Antigenic diversity is generated by distinct evolutionary mechanisms in African trypanosome species.</title>
        <authorList>
            <person name="Jackson A.P."/>
            <person name="Berry A."/>
            <person name="Aslett M."/>
            <person name="Allison H.C."/>
            <person name="Burton P."/>
            <person name="Vavrova-Anderson J."/>
            <person name="Brown R."/>
            <person name="Browne H."/>
            <person name="Corton N."/>
            <person name="Hauser H."/>
            <person name="Gamble J."/>
            <person name="Gilderthorp R."/>
            <person name="Marcello L."/>
            <person name="McQuillan J."/>
            <person name="Otto T.D."/>
            <person name="Quail M.A."/>
            <person name="Sanders M.J."/>
            <person name="van Tonder A."/>
            <person name="Ginger M.L."/>
            <person name="Field M.C."/>
            <person name="Barry J.D."/>
            <person name="Hertz-Fowler C."/>
            <person name="Berriman M."/>
        </authorList>
    </citation>
    <scope>NUCLEOTIDE SEQUENCE</scope>
    <source>
        <strain evidence="1 2">Y486</strain>
    </source>
</reference>
<sequence length="270" mass="29857">MKCVNETLLGSPGRTTEQQDKSRALLKSMLADSDRLEQLLKSPSGPLLDQEFLKRVKSKFDELKRYQELFDGLGERVVVVKNGTRVGRRVVDKIEAADLIAGLILCVGDGNSTRIHRANISDCTHIDKPVLKPPLRCPELNLPTEVPRPGAIKATNRSLTSEYRPITCTFSHYGVRLRVGYYPDQPGSRDINVSRSDNSVPIPYGDIEEYTKVDDAVTHANGVFDRIRSLAEEVSEIRKQVGGSATLSLGWALMFLLATPSSLWSATGPH</sequence>
<name>F9WKK5_TRYVY</name>
<dbReference type="Proteomes" id="UP000009027">
    <property type="component" value="Unassembled WGS sequence"/>
</dbReference>
<dbReference type="VEuPathDB" id="TriTrypDB:TvY486_0006680"/>
<gene>
    <name evidence="1" type="ORF">TvY486_0006680</name>
</gene>
<keyword evidence="2" id="KW-1185">Reference proteome</keyword>
<dbReference type="AlphaFoldDB" id="F9WKK5"/>
<accession>F9WKK5</accession>